<evidence type="ECO:0000259" key="9">
    <source>
        <dbReference type="PROSITE" id="PS51278"/>
    </source>
</evidence>
<dbReference type="InterPro" id="IPR017932">
    <property type="entry name" value="GATase_2_dom"/>
</dbReference>
<gene>
    <name evidence="10" type="ORF">METZ01_LOCUS63517</name>
</gene>
<dbReference type="PIRSF" id="PIRSF000485">
    <property type="entry name" value="Amd_phspho_trans"/>
    <property type="match status" value="1"/>
</dbReference>
<evidence type="ECO:0000256" key="3">
    <source>
        <dbReference type="ARBA" id="ARBA00011941"/>
    </source>
</evidence>
<evidence type="ECO:0000256" key="2">
    <source>
        <dbReference type="ARBA" id="ARBA00010138"/>
    </source>
</evidence>
<reference evidence="10" key="1">
    <citation type="submission" date="2018-05" db="EMBL/GenBank/DDBJ databases">
        <authorList>
            <person name="Lanie J.A."/>
            <person name="Ng W.-L."/>
            <person name="Kazmierczak K.M."/>
            <person name="Andrzejewski T.M."/>
            <person name="Davidsen T.M."/>
            <person name="Wayne K.J."/>
            <person name="Tettelin H."/>
            <person name="Glass J.I."/>
            <person name="Rusch D."/>
            <person name="Podicherti R."/>
            <person name="Tsui H.-C.T."/>
            <person name="Winkler M.E."/>
        </authorList>
    </citation>
    <scope>NUCLEOTIDE SEQUENCE</scope>
</reference>
<dbReference type="InterPro" id="IPR000836">
    <property type="entry name" value="PRTase_dom"/>
</dbReference>
<dbReference type="PANTHER" id="PTHR11907">
    <property type="entry name" value="AMIDOPHOSPHORIBOSYLTRANSFERASE"/>
    <property type="match status" value="1"/>
</dbReference>
<dbReference type="Pfam" id="PF00156">
    <property type="entry name" value="Pribosyltran"/>
    <property type="match status" value="1"/>
</dbReference>
<sequence>MGLYAQQHRGQEGAGVVSSDGKELHRHMGQGLVSDVFSNPEVFDSLIGNSAIGHVRYSTTGDSDPKNVGPLTFNMGEYSLSIAHNGNLVNIEGIRKQLQEDGALFQTSTDTEIIIHLLAREKGKTLAEKLGKVLQKIEGAYSLILLSPYEIIAARDPHGIRPFCMGKLRNTIVFASETCALDLLGAEYVRDVNPGEMIVANDDGFYSQSFTEPEEPKHCIFEYIYFSRPDSQIFGKNVDKMRRAFGRKLSKENQEEKGDIVISVPDSSNTCALGYSQESGVKHEIGLIRNHYVGRTFIFPSQRLRDISVRLKFNTVKGVLKDKEVIIIDDSIVRGTTLLKLAKLIRESGAKKVHVRISSPPVKHPCFYGMDFPTVDELAAGNRTEKEIQEMIDVDSLGYLSLDGTIESTSQRKSKFCTACFSGDYPIQNKGENDKEVSKVPSCT</sequence>
<dbReference type="NCBIfam" id="TIGR01134">
    <property type="entry name" value="purF"/>
    <property type="match status" value="1"/>
</dbReference>
<accession>A0A381TA02</accession>
<evidence type="ECO:0000256" key="8">
    <source>
        <dbReference type="SAM" id="MobiDB-lite"/>
    </source>
</evidence>
<dbReference type="GO" id="GO:0006189">
    <property type="term" value="P:'de novo' IMP biosynthetic process"/>
    <property type="evidence" value="ECO:0007669"/>
    <property type="project" value="UniProtKB-UniPathway"/>
</dbReference>
<organism evidence="10">
    <name type="scientific">marine metagenome</name>
    <dbReference type="NCBI Taxonomy" id="408172"/>
    <lineage>
        <taxon>unclassified sequences</taxon>
        <taxon>metagenomes</taxon>
        <taxon>ecological metagenomes</taxon>
    </lineage>
</organism>
<dbReference type="GO" id="GO:0004044">
    <property type="term" value="F:amidophosphoribosyltransferase activity"/>
    <property type="evidence" value="ECO:0007669"/>
    <property type="project" value="UniProtKB-EC"/>
</dbReference>
<dbReference type="InterPro" id="IPR029055">
    <property type="entry name" value="Ntn_hydrolases_N"/>
</dbReference>
<feature type="domain" description="Glutamine amidotransferase type-2" evidence="9">
    <location>
        <begin position="1"/>
        <end position="203"/>
    </location>
</feature>
<keyword evidence="4" id="KW-0328">Glycosyltransferase</keyword>
<dbReference type="CDD" id="cd00715">
    <property type="entry name" value="GPATase_N"/>
    <property type="match status" value="1"/>
</dbReference>
<evidence type="ECO:0000256" key="6">
    <source>
        <dbReference type="ARBA" id="ARBA00022755"/>
    </source>
</evidence>
<dbReference type="Pfam" id="PF13522">
    <property type="entry name" value="GATase_6"/>
    <property type="match status" value="1"/>
</dbReference>
<evidence type="ECO:0000256" key="4">
    <source>
        <dbReference type="ARBA" id="ARBA00022676"/>
    </source>
</evidence>
<dbReference type="UniPathway" id="UPA00074">
    <property type="reaction ID" value="UER00124"/>
</dbReference>
<keyword evidence="5" id="KW-0808">Transferase</keyword>
<dbReference type="CDD" id="cd06223">
    <property type="entry name" value="PRTases_typeI"/>
    <property type="match status" value="1"/>
</dbReference>
<dbReference type="PROSITE" id="PS51278">
    <property type="entry name" value="GATASE_TYPE_2"/>
    <property type="match status" value="1"/>
</dbReference>
<dbReference type="Gene3D" id="3.40.50.2020">
    <property type="match status" value="1"/>
</dbReference>
<evidence type="ECO:0000313" key="10">
    <source>
        <dbReference type="EMBL" id="SVA10663.1"/>
    </source>
</evidence>
<dbReference type="AlphaFoldDB" id="A0A381TA02"/>
<keyword evidence="7" id="KW-0315">Glutamine amidotransferase</keyword>
<feature type="region of interest" description="Disordered" evidence="8">
    <location>
        <begin position="1"/>
        <end position="21"/>
    </location>
</feature>
<dbReference type="SUPFAM" id="SSF53271">
    <property type="entry name" value="PRTase-like"/>
    <property type="match status" value="1"/>
</dbReference>
<dbReference type="HAMAP" id="MF_01931">
    <property type="entry name" value="PurF"/>
    <property type="match status" value="1"/>
</dbReference>
<dbReference type="SUPFAM" id="SSF56235">
    <property type="entry name" value="N-terminal nucleophile aminohydrolases (Ntn hydrolases)"/>
    <property type="match status" value="1"/>
</dbReference>
<dbReference type="EMBL" id="UINC01003960">
    <property type="protein sequence ID" value="SVA10663.1"/>
    <property type="molecule type" value="Genomic_DNA"/>
</dbReference>
<comment type="similarity">
    <text evidence="2">In the C-terminal section; belongs to the purine/pyrimidine phosphoribosyltransferase family.</text>
</comment>
<name>A0A381TA02_9ZZZZ</name>
<proteinExistence type="inferred from homology"/>
<dbReference type="GO" id="GO:0009113">
    <property type="term" value="P:purine nucleobase biosynthetic process"/>
    <property type="evidence" value="ECO:0007669"/>
    <property type="project" value="InterPro"/>
</dbReference>
<dbReference type="Gene3D" id="3.60.20.10">
    <property type="entry name" value="Glutamine Phosphoribosylpyrophosphate, subunit 1, domain 1"/>
    <property type="match status" value="1"/>
</dbReference>
<dbReference type="InterPro" id="IPR029057">
    <property type="entry name" value="PRTase-like"/>
</dbReference>
<dbReference type="InterPro" id="IPR035584">
    <property type="entry name" value="PurF_N"/>
</dbReference>
<dbReference type="InterPro" id="IPR005854">
    <property type="entry name" value="PurF"/>
</dbReference>
<evidence type="ECO:0000256" key="7">
    <source>
        <dbReference type="ARBA" id="ARBA00022962"/>
    </source>
</evidence>
<protein>
    <recommendedName>
        <fullName evidence="3">amidophosphoribosyltransferase</fullName>
        <ecNumber evidence="3">2.4.2.14</ecNumber>
    </recommendedName>
</protein>
<comment type="pathway">
    <text evidence="1">Purine metabolism; IMP biosynthesis via de novo pathway; N(1)-(5-phospho-D-ribosyl)glycinamide from 5-phospho-alpha-D-ribose 1-diphosphate: step 1/2.</text>
</comment>
<evidence type="ECO:0000256" key="1">
    <source>
        <dbReference type="ARBA" id="ARBA00005209"/>
    </source>
</evidence>
<keyword evidence="6" id="KW-0658">Purine biosynthesis</keyword>
<dbReference type="EC" id="2.4.2.14" evidence="3"/>
<evidence type="ECO:0000256" key="5">
    <source>
        <dbReference type="ARBA" id="ARBA00022679"/>
    </source>
</evidence>